<evidence type="ECO:0000313" key="1">
    <source>
        <dbReference type="EMBL" id="SPZ87564.1"/>
    </source>
</evidence>
<proteinExistence type="predicted"/>
<gene>
    <name evidence="1" type="ORF">NCTC11343_02989</name>
</gene>
<reference evidence="1 2" key="1">
    <citation type="submission" date="2018-06" db="EMBL/GenBank/DDBJ databases">
        <authorList>
            <consortium name="Pathogen Informatics"/>
            <person name="Doyle S."/>
        </authorList>
    </citation>
    <scope>NUCLEOTIDE SEQUENCE [LARGE SCALE GENOMIC DNA]</scope>
    <source>
        <strain evidence="1 2">NCTC11343</strain>
    </source>
</reference>
<dbReference type="AlphaFoldDB" id="A0A2X2J1N3"/>
<name>A0A2X2J1N3_SPHMU</name>
<dbReference type="GeneID" id="97182891"/>
<organism evidence="1 2">
    <name type="scientific">Sphingobacterium multivorum</name>
    <dbReference type="NCBI Taxonomy" id="28454"/>
    <lineage>
        <taxon>Bacteria</taxon>
        <taxon>Pseudomonadati</taxon>
        <taxon>Bacteroidota</taxon>
        <taxon>Sphingobacteriia</taxon>
        <taxon>Sphingobacteriales</taxon>
        <taxon>Sphingobacteriaceae</taxon>
        <taxon>Sphingobacterium</taxon>
    </lineage>
</organism>
<protein>
    <submittedName>
        <fullName evidence="1">Uncharacterized protein</fullName>
    </submittedName>
</protein>
<dbReference type="EMBL" id="UAUU01000009">
    <property type="protein sequence ID" value="SPZ87564.1"/>
    <property type="molecule type" value="Genomic_DNA"/>
</dbReference>
<accession>A0A2X2J1N3</accession>
<dbReference type="Proteomes" id="UP000251241">
    <property type="component" value="Unassembled WGS sequence"/>
</dbReference>
<sequence>MATTAHQPYLIRQVDLSDLALIKEIQNKKQVDTARISMPFLVLDQGNQLKAFSSVILCRKNLLSVEMTYDGPISDTLSNVFMNKAQSFFEQQLMNLFGSEESLRKGIRRYNNWLNQNRNSKLA</sequence>
<dbReference type="RefSeq" id="WP_112375059.1">
    <property type="nucleotide sequence ID" value="NZ_CP068089.1"/>
</dbReference>
<evidence type="ECO:0000313" key="2">
    <source>
        <dbReference type="Proteomes" id="UP000251241"/>
    </source>
</evidence>